<evidence type="ECO:0000259" key="1">
    <source>
        <dbReference type="Pfam" id="PF07171"/>
    </source>
</evidence>
<gene>
    <name evidence="3" type="ORF">GcLGCM259_0844</name>
</gene>
<keyword evidence="4" id="KW-1185">Reference proteome</keyword>
<sequence>MNPTPAALKIGFGGMSIEASNFSPHRSGFEAFNFTRDDALMGRYSFLQPEHENYDAALDAAFTAIPLVHARSLPGGMVEPEVYETLKRDLIAMIHEHGPFDGFFFDIHGAMTVLGRQDAEADLARAVRSALDEESQKAGAPRCLVSATMDLHGNVTADLVEQCDLITCYRMAPHEDEQETKQRALRNLVDRLQSGAGAPHKAFVRIPVLLPGEKTSTRLEPAKGIYAAIPGIEALDGVTDASIWVGYAWADEPRCYATVVVTGDDAELIGQQATELGKRYWQARADFKFVAPAASLEECLAAALAEDAPRPYVISDSGDNPTAGGSGDVTWTLRELLADERLIGQDSPRVVVASVFDAPAVAACFEAGLGAEISLEAGARVDHVHSGPAELSGVVHSLTDGDATSGRVAVVRVGGVHAIITERRKPYHTRSDFAAAGLQATDFDLVVVKIGYLEPELFDLAEGWMLALTPGGVDQDLLRLGHRKIERPMFPFDQDMEDPDLGAQLFAARPHGA</sequence>
<dbReference type="AlphaFoldDB" id="A0A5B7WTN7"/>
<evidence type="ECO:0000259" key="2">
    <source>
        <dbReference type="Pfam" id="PF07364"/>
    </source>
</evidence>
<dbReference type="Pfam" id="PF07171">
    <property type="entry name" value="MlrC_C"/>
    <property type="match status" value="1"/>
</dbReference>
<proteinExistence type="predicted"/>
<dbReference type="PIRSF" id="PIRSF012702">
    <property type="entry name" value="UCP012702"/>
    <property type="match status" value="1"/>
</dbReference>
<dbReference type="RefSeq" id="WP_281283956.1">
    <property type="nucleotide sequence ID" value="NZ_CP034412.1"/>
</dbReference>
<reference evidence="3 4" key="1">
    <citation type="submission" date="2018-12" db="EMBL/GenBank/DDBJ databases">
        <title>Complete Genome Sequence of Glutamicibacter creatinolyticus strain LGCM259,isolated from an abscess of a 12-year-old mare in Italy.</title>
        <authorList>
            <person name="Santos R.G."/>
            <person name="Silva A.L."/>
            <person name="Seyffert N."/>
            <person name="Castro T.L.P."/>
            <person name="Attili A.R."/>
            <person name="Rifici C."/>
            <person name="Mazzullo G."/>
            <person name="Brenig B."/>
            <person name="Venanzi F."/>
            <person name="Azevedo V."/>
        </authorList>
    </citation>
    <scope>NUCLEOTIDE SEQUENCE [LARGE SCALE GENOMIC DNA]</scope>
    <source>
        <strain evidence="3 4">LGCM 259</strain>
    </source>
</reference>
<dbReference type="KEGG" id="gcr:GcLGCM259_0844"/>
<protein>
    <submittedName>
        <fullName evidence="3">Microcystin degradation protein MlrC</fullName>
    </submittedName>
</protein>
<evidence type="ECO:0000313" key="4">
    <source>
        <dbReference type="Proteomes" id="UP000307000"/>
    </source>
</evidence>
<dbReference type="InterPro" id="IPR015995">
    <property type="entry name" value="MlrC_N"/>
</dbReference>
<accession>A0A5B7WTN7</accession>
<organism evidence="3 4">
    <name type="scientific">Glutamicibacter creatinolyticus</name>
    <dbReference type="NCBI Taxonomy" id="162496"/>
    <lineage>
        <taxon>Bacteria</taxon>
        <taxon>Bacillati</taxon>
        <taxon>Actinomycetota</taxon>
        <taxon>Actinomycetes</taxon>
        <taxon>Micrococcales</taxon>
        <taxon>Micrococcaceae</taxon>
        <taxon>Glutamicibacter</taxon>
    </lineage>
</organism>
<dbReference type="Proteomes" id="UP000307000">
    <property type="component" value="Chromosome"/>
</dbReference>
<feature type="domain" description="Microcystin LR degradation protein MlrC C-terminal" evidence="1">
    <location>
        <begin position="314"/>
        <end position="484"/>
    </location>
</feature>
<dbReference type="EMBL" id="CP034412">
    <property type="protein sequence ID" value="QCY46600.1"/>
    <property type="molecule type" value="Genomic_DNA"/>
</dbReference>
<dbReference type="InterPro" id="IPR009197">
    <property type="entry name" value="MlrC"/>
</dbReference>
<dbReference type="InterPro" id="IPR010799">
    <property type="entry name" value="MlrC_C"/>
</dbReference>
<dbReference type="Pfam" id="PF07364">
    <property type="entry name" value="DUF1485"/>
    <property type="match status" value="1"/>
</dbReference>
<feature type="domain" description="Microcystin LR degradation protein MlrC N-terminal" evidence="2">
    <location>
        <begin position="9"/>
        <end position="303"/>
    </location>
</feature>
<evidence type="ECO:0000313" key="3">
    <source>
        <dbReference type="EMBL" id="QCY46600.1"/>
    </source>
</evidence>
<name>A0A5B7WTN7_9MICC</name>